<organism evidence="2 3">
    <name type="scientific">Fusobacterium ulcerans</name>
    <dbReference type="NCBI Taxonomy" id="861"/>
    <lineage>
        <taxon>Bacteria</taxon>
        <taxon>Fusobacteriati</taxon>
        <taxon>Fusobacteriota</taxon>
        <taxon>Fusobacteriia</taxon>
        <taxon>Fusobacteriales</taxon>
        <taxon>Fusobacteriaceae</taxon>
        <taxon>Fusobacterium</taxon>
    </lineage>
</organism>
<accession>A0AAX1TQM4</accession>
<dbReference type="InterPro" id="IPR009501">
    <property type="entry name" value="UCP020269"/>
</dbReference>
<protein>
    <submittedName>
        <fullName evidence="2">Uncharacterized ACR, YkgG family COG1556</fullName>
    </submittedName>
</protein>
<evidence type="ECO:0000313" key="3">
    <source>
        <dbReference type="Proteomes" id="UP000249008"/>
    </source>
</evidence>
<reference evidence="2 3" key="1">
    <citation type="submission" date="2018-06" db="EMBL/GenBank/DDBJ databases">
        <authorList>
            <consortium name="Pathogen Informatics"/>
            <person name="Doyle S."/>
        </authorList>
    </citation>
    <scope>NUCLEOTIDE SEQUENCE [LARGE SCALE GENOMIC DNA]</scope>
    <source>
        <strain evidence="2 3">NCTC12112</strain>
    </source>
</reference>
<dbReference type="PIRSF" id="PIRSF020269">
    <property type="entry name" value="DUF1121"/>
    <property type="match status" value="1"/>
</dbReference>
<dbReference type="InterPro" id="IPR003741">
    <property type="entry name" value="LUD_dom"/>
</dbReference>
<dbReference type="InterPro" id="IPR024185">
    <property type="entry name" value="FTHF_cligase-like_sf"/>
</dbReference>
<dbReference type="InterPro" id="IPR037171">
    <property type="entry name" value="NagB/RpiA_transferase-like"/>
</dbReference>
<dbReference type="GeneID" id="78454416"/>
<gene>
    <name evidence="2" type="ORF">NCTC12112_03152</name>
</gene>
<dbReference type="Pfam" id="PF02589">
    <property type="entry name" value="LUD_dom"/>
    <property type="match status" value="1"/>
</dbReference>
<sequence>MTVKEMRDSLRGEQLVKALKSRNMEAYLVDTKEDALKKALELIPEGSSIGWGGSASIEEIGLKSAVKNGKYAVIDREQSSSKEEAEKLMRDIFFCDYFLASSNAVSEDGILVNIDGNSNRVAALCYGPKHVVMIIGMNKVVKSVEDAMSRARNTAAPLNAQRFDIDTPCKKTGCCYDCKKPDTVCCQILITRYSRHVGRIKVILVKEDLGF</sequence>
<name>A0AAX1TQM4_9FUSO</name>
<proteinExistence type="predicted"/>
<dbReference type="Gene3D" id="3.40.50.10420">
    <property type="entry name" value="NagB/RpiA/CoA transferase-like"/>
    <property type="match status" value="1"/>
</dbReference>
<evidence type="ECO:0000259" key="1">
    <source>
        <dbReference type="Pfam" id="PF02589"/>
    </source>
</evidence>
<dbReference type="AlphaFoldDB" id="A0AAX1TQM4"/>
<dbReference type="KEGG" id="ful:C4N20_06315"/>
<feature type="domain" description="LUD" evidence="1">
    <location>
        <begin position="13"/>
        <end position="205"/>
    </location>
</feature>
<evidence type="ECO:0000313" key="2">
    <source>
        <dbReference type="EMBL" id="SQJ15872.1"/>
    </source>
</evidence>
<dbReference type="SUPFAM" id="SSF100950">
    <property type="entry name" value="NagB/RpiA/CoA transferase-like"/>
    <property type="match status" value="1"/>
</dbReference>
<dbReference type="EMBL" id="LS483487">
    <property type="protein sequence ID" value="SQJ15872.1"/>
    <property type="molecule type" value="Genomic_DNA"/>
</dbReference>
<dbReference type="PANTHER" id="PTHR36179:SF2">
    <property type="entry name" value="LUD DOMAIN-CONTAINING PROTEIN"/>
    <property type="match status" value="1"/>
</dbReference>
<dbReference type="PANTHER" id="PTHR36179">
    <property type="entry name" value="LUD_DOM DOMAIN-CONTAINING PROTEIN"/>
    <property type="match status" value="1"/>
</dbReference>
<dbReference type="Proteomes" id="UP000249008">
    <property type="component" value="Chromosome 1"/>
</dbReference>
<dbReference type="RefSeq" id="WP_005978603.1">
    <property type="nucleotide sequence ID" value="NZ_BAABXY010000001.1"/>
</dbReference>